<evidence type="ECO:0008006" key="5">
    <source>
        <dbReference type="Google" id="ProtNLM"/>
    </source>
</evidence>
<protein>
    <recommendedName>
        <fullName evidence="5">THH1/TOM1/TOM3 domain-containing protein</fullName>
    </recommendedName>
</protein>
<keyword evidence="2" id="KW-1133">Transmembrane helix</keyword>
<feature type="transmembrane region" description="Helical" evidence="2">
    <location>
        <begin position="15"/>
        <end position="43"/>
    </location>
</feature>
<feature type="transmembrane region" description="Helical" evidence="2">
    <location>
        <begin position="50"/>
        <end position="69"/>
    </location>
</feature>
<feature type="transmembrane region" description="Helical" evidence="2">
    <location>
        <begin position="255"/>
        <end position="276"/>
    </location>
</feature>
<dbReference type="EMBL" id="JAPMOS010000035">
    <property type="protein sequence ID" value="KAJ4458035.1"/>
    <property type="molecule type" value="Genomic_DNA"/>
</dbReference>
<evidence type="ECO:0000313" key="3">
    <source>
        <dbReference type="EMBL" id="KAJ4458035.1"/>
    </source>
</evidence>
<evidence type="ECO:0000256" key="1">
    <source>
        <dbReference type="SAM" id="MobiDB-lite"/>
    </source>
</evidence>
<feature type="compositionally biased region" description="Acidic residues" evidence="1">
    <location>
        <begin position="315"/>
        <end position="324"/>
    </location>
</feature>
<feature type="transmembrane region" description="Helical" evidence="2">
    <location>
        <begin position="127"/>
        <end position="151"/>
    </location>
</feature>
<accession>A0ABQ8UFI0</accession>
<feature type="transmembrane region" description="Helical" evidence="2">
    <location>
        <begin position="89"/>
        <end position="115"/>
    </location>
</feature>
<feature type="region of interest" description="Disordered" evidence="1">
    <location>
        <begin position="296"/>
        <end position="324"/>
    </location>
</feature>
<feature type="transmembrane region" description="Helical" evidence="2">
    <location>
        <begin position="212"/>
        <end position="235"/>
    </location>
</feature>
<name>A0ABQ8UFI0_9EUKA</name>
<organism evidence="3 4">
    <name type="scientific">Paratrimastix pyriformis</name>
    <dbReference type="NCBI Taxonomy" id="342808"/>
    <lineage>
        <taxon>Eukaryota</taxon>
        <taxon>Metamonada</taxon>
        <taxon>Preaxostyla</taxon>
        <taxon>Paratrimastigidae</taxon>
        <taxon>Paratrimastix</taxon>
    </lineage>
</organism>
<sequence length="324" mass="37181">MLGDDYVPVLQNYLIYSWFALFIYGSVGVYALVMIIITFLSLCKRRAPSFWIRMFSFLLILCFSALRVADNLLHVGGWYEDYTPNVWKHLLFVLPICFLFTAYLLTVATWENIVIRFYGGNTAKRQFFLMVVVQIIFNVVLYTVMTVFTIITRPTDSSIRMIGWNNVALCILYVLAIVYFLFVAIRFLALLIRHQRSFSEATGKYAGTVMKITLLAVVATLAFGWFTGMFVYEGWFMVRWGGFILYFKGFTTTHIALWNHCFATVIPPYALLACYVDCSCCFRKRKHRGPLTEGLVTYSNRGNSPQPPAYSAHNDDDDDDDGAV</sequence>
<gene>
    <name evidence="3" type="ORF">PAPYR_6298</name>
</gene>
<evidence type="ECO:0000256" key="2">
    <source>
        <dbReference type="SAM" id="Phobius"/>
    </source>
</evidence>
<keyword evidence="2" id="KW-0472">Membrane</keyword>
<feature type="transmembrane region" description="Helical" evidence="2">
    <location>
        <begin position="171"/>
        <end position="192"/>
    </location>
</feature>
<keyword evidence="2" id="KW-0812">Transmembrane</keyword>
<proteinExistence type="predicted"/>
<keyword evidence="4" id="KW-1185">Reference proteome</keyword>
<comment type="caution">
    <text evidence="3">The sequence shown here is derived from an EMBL/GenBank/DDBJ whole genome shotgun (WGS) entry which is preliminary data.</text>
</comment>
<reference evidence="3" key="1">
    <citation type="journal article" date="2022" name="bioRxiv">
        <title>Genomics of Preaxostyla Flagellates Illuminates Evolutionary Transitions and the Path Towards Mitochondrial Loss.</title>
        <authorList>
            <person name="Novak L.V.F."/>
            <person name="Treitli S.C."/>
            <person name="Pyrih J."/>
            <person name="Halakuc P."/>
            <person name="Pipaliya S.V."/>
            <person name="Vacek V."/>
            <person name="Brzon O."/>
            <person name="Soukal P."/>
            <person name="Eme L."/>
            <person name="Dacks J.B."/>
            <person name="Karnkowska A."/>
            <person name="Elias M."/>
            <person name="Hampl V."/>
        </authorList>
    </citation>
    <scope>NUCLEOTIDE SEQUENCE</scope>
    <source>
        <strain evidence="3">RCP-MX</strain>
    </source>
</reference>
<evidence type="ECO:0000313" key="4">
    <source>
        <dbReference type="Proteomes" id="UP001141327"/>
    </source>
</evidence>
<dbReference type="Proteomes" id="UP001141327">
    <property type="component" value="Unassembled WGS sequence"/>
</dbReference>